<organism evidence="2 3">
    <name type="scientific">Trichoderma ghanense</name>
    <dbReference type="NCBI Taxonomy" id="65468"/>
    <lineage>
        <taxon>Eukaryota</taxon>
        <taxon>Fungi</taxon>
        <taxon>Dikarya</taxon>
        <taxon>Ascomycota</taxon>
        <taxon>Pezizomycotina</taxon>
        <taxon>Sordariomycetes</taxon>
        <taxon>Hypocreomycetidae</taxon>
        <taxon>Hypocreales</taxon>
        <taxon>Hypocreaceae</taxon>
        <taxon>Trichoderma</taxon>
    </lineage>
</organism>
<evidence type="ECO:0000313" key="3">
    <source>
        <dbReference type="Proteomes" id="UP001642720"/>
    </source>
</evidence>
<feature type="region of interest" description="Disordered" evidence="1">
    <location>
        <begin position="75"/>
        <end position="101"/>
    </location>
</feature>
<dbReference type="Proteomes" id="UP001642720">
    <property type="component" value="Unassembled WGS sequence"/>
</dbReference>
<dbReference type="RefSeq" id="XP_073554723.1">
    <property type="nucleotide sequence ID" value="XM_073706851.1"/>
</dbReference>
<sequence length="264" mass="28573">MRAVDMYQSDAAGDAVRMRLVPPPGVATGGTKIGCRNCNDCEPSLRSKCRRYTGGEIAEPSVMQENVVEVGILQAGGDTKSTSGGSLPERPEPRATSDAGQKQYVQISAAAHGRRPGCPHGAGCLRDGRDVPWHGNSERRRHRLHPSPLQPFGSVGAEPVRHAGSVQAETLWPKRHCILRGPQTRGMHHTGVLSKTVRQEEKDETGYGVVPVPALLEYSILRALRRSTKHQVEAVFGRVIGTALGPKSPMTDRISFRLPASWLG</sequence>
<keyword evidence="3" id="KW-1185">Reference proteome</keyword>
<evidence type="ECO:0000313" key="2">
    <source>
        <dbReference type="EMBL" id="TFA98521.1"/>
    </source>
</evidence>
<accession>A0ABY2GRG2</accession>
<name>A0ABY2GRG2_9HYPO</name>
<comment type="caution">
    <text evidence="2">The sequence shown here is derived from an EMBL/GenBank/DDBJ whole genome shotgun (WGS) entry which is preliminary data.</text>
</comment>
<proteinExistence type="predicted"/>
<protein>
    <submittedName>
        <fullName evidence="2">Uncharacterized protein</fullName>
    </submittedName>
</protein>
<dbReference type="EMBL" id="PPTA01000019">
    <property type="protein sequence ID" value="TFA98521.1"/>
    <property type="molecule type" value="Genomic_DNA"/>
</dbReference>
<reference evidence="2 3" key="1">
    <citation type="submission" date="2018-01" db="EMBL/GenBank/DDBJ databases">
        <title>Genome characterization of the sugarcane-associated fungus Trichoderma ghanense CCMA-1212 and their application in lignocelulose bioconversion.</title>
        <authorList>
            <person name="Steindorff A.S."/>
            <person name="Mendes T.D."/>
            <person name="Vilela E.S.D."/>
            <person name="Rodrigues D.S."/>
            <person name="Formighieri E.F."/>
            <person name="Melo I.S."/>
            <person name="Favaro L.C.L."/>
        </authorList>
    </citation>
    <scope>NUCLEOTIDE SEQUENCE [LARGE SCALE GENOMIC DNA]</scope>
    <source>
        <strain evidence="2 3">CCMA-1212</strain>
    </source>
</reference>
<dbReference type="GeneID" id="300581301"/>
<gene>
    <name evidence="2" type="ORF">CCMA1212_009781</name>
</gene>
<evidence type="ECO:0000256" key="1">
    <source>
        <dbReference type="SAM" id="MobiDB-lite"/>
    </source>
</evidence>